<dbReference type="EMBL" id="CACRXK020001901">
    <property type="protein sequence ID" value="CAB3991696.1"/>
    <property type="molecule type" value="Genomic_DNA"/>
</dbReference>
<sequence length="120" mass="13304">MCILLAGDIATNPGPNTPNKQPTGNCSNKQFDPSILLANMMSLAPKIDELRCFVNNTKPDLISLTKTWINDSLSEHHLKIPGFNLLLKNRTSGPYGGVGLYIKNSIMFKALTDLFHQEFE</sequence>
<dbReference type="Gene3D" id="3.60.10.10">
    <property type="entry name" value="Endonuclease/exonuclease/phosphatase"/>
    <property type="match status" value="1"/>
</dbReference>
<keyword evidence="1" id="KW-0808">Transferase</keyword>
<accession>A0A6S7GQ34</accession>
<evidence type="ECO:0000313" key="2">
    <source>
        <dbReference type="Proteomes" id="UP001152795"/>
    </source>
</evidence>
<keyword evidence="1" id="KW-0548">Nucleotidyltransferase</keyword>
<gene>
    <name evidence="1" type="ORF">PACLA_8A087637</name>
</gene>
<keyword evidence="1" id="KW-0695">RNA-directed DNA polymerase</keyword>
<dbReference type="AlphaFoldDB" id="A0A6S7GQ34"/>
<organism evidence="1 2">
    <name type="scientific">Paramuricea clavata</name>
    <name type="common">Red gorgonian</name>
    <name type="synonym">Violescent sea-whip</name>
    <dbReference type="NCBI Taxonomy" id="317549"/>
    <lineage>
        <taxon>Eukaryota</taxon>
        <taxon>Metazoa</taxon>
        <taxon>Cnidaria</taxon>
        <taxon>Anthozoa</taxon>
        <taxon>Octocorallia</taxon>
        <taxon>Malacalcyonacea</taxon>
        <taxon>Plexauridae</taxon>
        <taxon>Paramuricea</taxon>
    </lineage>
</organism>
<protein>
    <submittedName>
        <fullName evidence="1">RNA-directed DNA polymerase from transposon X-element</fullName>
    </submittedName>
</protein>
<reference evidence="1" key="1">
    <citation type="submission" date="2020-04" db="EMBL/GenBank/DDBJ databases">
        <authorList>
            <person name="Alioto T."/>
            <person name="Alioto T."/>
            <person name="Gomez Garrido J."/>
        </authorList>
    </citation>
    <scope>NUCLEOTIDE SEQUENCE</scope>
    <source>
        <strain evidence="1">A484AB</strain>
    </source>
</reference>
<keyword evidence="2" id="KW-1185">Reference proteome</keyword>
<dbReference type="OrthoDB" id="10027367at2759"/>
<evidence type="ECO:0000313" key="1">
    <source>
        <dbReference type="EMBL" id="CAB3991696.1"/>
    </source>
</evidence>
<name>A0A6S7GQ34_PARCT</name>
<feature type="non-terminal residue" evidence="1">
    <location>
        <position position="120"/>
    </location>
</feature>
<comment type="caution">
    <text evidence="1">The sequence shown here is derived from an EMBL/GenBank/DDBJ whole genome shotgun (WGS) entry which is preliminary data.</text>
</comment>
<dbReference type="InterPro" id="IPR036691">
    <property type="entry name" value="Endo/exonu/phosph_ase_sf"/>
</dbReference>
<dbReference type="GO" id="GO:0003964">
    <property type="term" value="F:RNA-directed DNA polymerase activity"/>
    <property type="evidence" value="ECO:0007669"/>
    <property type="project" value="UniProtKB-KW"/>
</dbReference>
<proteinExistence type="predicted"/>
<dbReference type="SUPFAM" id="SSF56219">
    <property type="entry name" value="DNase I-like"/>
    <property type="match status" value="1"/>
</dbReference>
<dbReference type="Proteomes" id="UP001152795">
    <property type="component" value="Unassembled WGS sequence"/>
</dbReference>